<feature type="compositionally biased region" description="Polar residues" evidence="1">
    <location>
        <begin position="123"/>
        <end position="133"/>
    </location>
</feature>
<comment type="caution">
    <text evidence="2">The sequence shown here is derived from an EMBL/GenBank/DDBJ whole genome shotgun (WGS) entry which is preliminary data.</text>
</comment>
<dbReference type="EMBL" id="JAFJMO010000018">
    <property type="protein sequence ID" value="KAJ8250661.1"/>
    <property type="molecule type" value="Genomic_DNA"/>
</dbReference>
<accession>A0A9Q1CWX9</accession>
<gene>
    <name evidence="2" type="ORF">COCON_G00225830</name>
</gene>
<feature type="non-terminal residue" evidence="2">
    <location>
        <position position="133"/>
    </location>
</feature>
<feature type="compositionally biased region" description="Low complexity" evidence="1">
    <location>
        <begin position="54"/>
        <end position="66"/>
    </location>
</feature>
<evidence type="ECO:0000313" key="3">
    <source>
        <dbReference type="Proteomes" id="UP001152803"/>
    </source>
</evidence>
<evidence type="ECO:0000313" key="2">
    <source>
        <dbReference type="EMBL" id="KAJ8250661.1"/>
    </source>
</evidence>
<dbReference type="Proteomes" id="UP001152803">
    <property type="component" value="Unassembled WGS sequence"/>
</dbReference>
<protein>
    <submittedName>
        <fullName evidence="2">Uncharacterized protein</fullName>
    </submittedName>
</protein>
<dbReference type="AlphaFoldDB" id="A0A9Q1CWX9"/>
<name>A0A9Q1CWX9_CONCO</name>
<keyword evidence="3" id="KW-1185">Reference proteome</keyword>
<dbReference type="OrthoDB" id="8820570at2759"/>
<sequence length="133" mass="14530">MDRVGRMWSNLKSRCQTLFHPEGPGRGEGGLEVPDVRCVVDPARGLRLADPLGPRALSPARSLSPLPLQPAGRRGHNCVSDVPQIVEISIDKEAEDPRGVPMARRDSYSRHAPWGGKKKHSCSTKTQSSLETD</sequence>
<feature type="compositionally biased region" description="Basic and acidic residues" evidence="1">
    <location>
        <begin position="90"/>
        <end position="109"/>
    </location>
</feature>
<feature type="region of interest" description="Disordered" evidence="1">
    <location>
        <begin position="90"/>
        <end position="133"/>
    </location>
</feature>
<evidence type="ECO:0000256" key="1">
    <source>
        <dbReference type="SAM" id="MobiDB-lite"/>
    </source>
</evidence>
<feature type="region of interest" description="Disordered" evidence="1">
    <location>
        <begin position="51"/>
        <end position="77"/>
    </location>
</feature>
<proteinExistence type="predicted"/>
<reference evidence="2" key="1">
    <citation type="journal article" date="2023" name="Science">
        <title>Genome structures resolve the early diversification of teleost fishes.</title>
        <authorList>
            <person name="Parey E."/>
            <person name="Louis A."/>
            <person name="Montfort J."/>
            <person name="Bouchez O."/>
            <person name="Roques C."/>
            <person name="Iampietro C."/>
            <person name="Lluch J."/>
            <person name="Castinel A."/>
            <person name="Donnadieu C."/>
            <person name="Desvignes T."/>
            <person name="Floi Bucao C."/>
            <person name="Jouanno E."/>
            <person name="Wen M."/>
            <person name="Mejri S."/>
            <person name="Dirks R."/>
            <person name="Jansen H."/>
            <person name="Henkel C."/>
            <person name="Chen W.J."/>
            <person name="Zahm M."/>
            <person name="Cabau C."/>
            <person name="Klopp C."/>
            <person name="Thompson A.W."/>
            <person name="Robinson-Rechavi M."/>
            <person name="Braasch I."/>
            <person name="Lecointre G."/>
            <person name="Bobe J."/>
            <person name="Postlethwait J.H."/>
            <person name="Berthelot C."/>
            <person name="Roest Crollius H."/>
            <person name="Guiguen Y."/>
        </authorList>
    </citation>
    <scope>NUCLEOTIDE SEQUENCE</scope>
    <source>
        <strain evidence="2">Concon-B</strain>
    </source>
</reference>
<organism evidence="2 3">
    <name type="scientific">Conger conger</name>
    <name type="common">Conger eel</name>
    <name type="synonym">Muraena conger</name>
    <dbReference type="NCBI Taxonomy" id="82655"/>
    <lineage>
        <taxon>Eukaryota</taxon>
        <taxon>Metazoa</taxon>
        <taxon>Chordata</taxon>
        <taxon>Craniata</taxon>
        <taxon>Vertebrata</taxon>
        <taxon>Euteleostomi</taxon>
        <taxon>Actinopterygii</taxon>
        <taxon>Neopterygii</taxon>
        <taxon>Teleostei</taxon>
        <taxon>Anguilliformes</taxon>
        <taxon>Congridae</taxon>
        <taxon>Conger</taxon>
    </lineage>
</organism>